<reference evidence="2" key="1">
    <citation type="submission" date="2013-11" db="EMBL/GenBank/DDBJ databases">
        <title>Microbial diversity, functional groups and degradation webs in Northern and Southern Mediterranean and Red Sea marine crude oil polluted sites.</title>
        <authorList>
            <person name="Daffonchio D."/>
            <person name="Mapelli F."/>
            <person name="Ferrer M."/>
            <person name="Richter M."/>
            <person name="Cherif A."/>
            <person name="Malkawi H.I."/>
            <person name="Yakimov M.M."/>
            <person name="Abdel-Fattah Y.R."/>
            <person name="Blaghen M."/>
            <person name="Golyshin P.N."/>
            <person name="Kalogerakis N."/>
            <person name="Boon N."/>
            <person name="Magagnini M."/>
            <person name="Fava F."/>
        </authorList>
    </citation>
    <scope>NUCLEOTIDE SEQUENCE</scope>
</reference>
<accession>A0A1B6NYM2</accession>
<proteinExistence type="predicted"/>
<dbReference type="AlphaFoldDB" id="A0A1B6NYM2"/>
<feature type="region of interest" description="Disordered" evidence="1">
    <location>
        <begin position="27"/>
        <end position="46"/>
    </location>
</feature>
<sequence length="46" mass="4660">MGLGCGAGRCCWRSIASAPAGFTGSCAPTRGRSPSWSRTGPWQGAC</sequence>
<comment type="caution">
    <text evidence="2">The sequence shown here is derived from an EMBL/GenBank/DDBJ whole genome shotgun (WGS) entry which is preliminary data.</text>
</comment>
<dbReference type="EMBL" id="AYSL01000279">
    <property type="protein sequence ID" value="KTF07887.1"/>
    <property type="molecule type" value="Genomic_DNA"/>
</dbReference>
<organism evidence="2">
    <name type="scientific">marine sediment metagenome</name>
    <dbReference type="NCBI Taxonomy" id="412755"/>
    <lineage>
        <taxon>unclassified sequences</taxon>
        <taxon>metagenomes</taxon>
        <taxon>ecological metagenomes</taxon>
    </lineage>
</organism>
<name>A0A1B6NYM2_9ZZZZ</name>
<evidence type="ECO:0000313" key="2">
    <source>
        <dbReference type="EMBL" id="KTF07887.1"/>
    </source>
</evidence>
<evidence type="ECO:0000256" key="1">
    <source>
        <dbReference type="SAM" id="MobiDB-lite"/>
    </source>
</evidence>
<gene>
    <name evidence="2" type="ORF">MGSAQ_000617</name>
</gene>
<protein>
    <submittedName>
        <fullName evidence="2">Uncharacterized protein</fullName>
    </submittedName>
</protein>